<feature type="region of interest" description="Disordered" evidence="7">
    <location>
        <begin position="234"/>
        <end position="263"/>
    </location>
</feature>
<proteinExistence type="inferred from homology"/>
<dbReference type="InterPro" id="IPR006964">
    <property type="entry name" value="NUDE_dom"/>
</dbReference>
<dbReference type="GO" id="GO:0005874">
    <property type="term" value="C:microtubule"/>
    <property type="evidence" value="ECO:0007669"/>
    <property type="project" value="UniProtKB-KW"/>
</dbReference>
<evidence type="ECO:0000256" key="5">
    <source>
        <dbReference type="ARBA" id="ARBA00023054"/>
    </source>
</evidence>
<keyword evidence="10" id="KW-1185">Reference proteome</keyword>
<protein>
    <submittedName>
        <fullName evidence="9">NADH:ubiquinone oxidoreductase</fullName>
    </submittedName>
</protein>
<dbReference type="PANTHER" id="PTHR10921">
    <property type="entry name" value="NUCLEAR DISTRIBUTION PROTEIN NUDE HOMOLOG 1"/>
    <property type="match status" value="1"/>
</dbReference>
<dbReference type="GO" id="GO:0000132">
    <property type="term" value="P:establishment of mitotic spindle orientation"/>
    <property type="evidence" value="ECO:0007669"/>
    <property type="project" value="TreeGrafter"/>
</dbReference>
<dbReference type="Gene3D" id="6.10.250.1080">
    <property type="match status" value="1"/>
</dbReference>
<keyword evidence="4" id="KW-0493">Microtubule</keyword>
<evidence type="ECO:0000256" key="1">
    <source>
        <dbReference type="ARBA" id="ARBA00004245"/>
    </source>
</evidence>
<keyword evidence="3" id="KW-0963">Cytoplasm</keyword>
<comment type="similarity">
    <text evidence="2">Belongs to the nudE family.</text>
</comment>
<dbReference type="Proteomes" id="UP001194580">
    <property type="component" value="Unassembled WGS sequence"/>
</dbReference>
<dbReference type="Pfam" id="PF04880">
    <property type="entry name" value="NUDE_C"/>
    <property type="match status" value="1"/>
</dbReference>
<comment type="subcellular location">
    <subcellularLocation>
        <location evidence="1">Cytoplasm</location>
        <location evidence="1">Cytoskeleton</location>
    </subcellularLocation>
</comment>
<dbReference type="AlphaFoldDB" id="A0AAD4H639"/>
<reference evidence="9" key="1">
    <citation type="journal article" date="2020" name="Fungal Divers.">
        <title>Resolving the Mortierellaceae phylogeny through synthesis of multi-gene phylogenetics and phylogenomics.</title>
        <authorList>
            <person name="Vandepol N."/>
            <person name="Liber J."/>
            <person name="Desiro A."/>
            <person name="Na H."/>
            <person name="Kennedy M."/>
            <person name="Barry K."/>
            <person name="Grigoriev I.V."/>
            <person name="Miller A.N."/>
            <person name="O'Donnell K."/>
            <person name="Stajich J.E."/>
            <person name="Bonito G."/>
        </authorList>
    </citation>
    <scope>NUCLEOTIDE SEQUENCE</scope>
    <source>
        <strain evidence="9">NRRL 28262</strain>
    </source>
</reference>
<comment type="caution">
    <text evidence="9">The sequence shown here is derived from an EMBL/GenBank/DDBJ whole genome shotgun (WGS) entry which is preliminary data.</text>
</comment>
<evidence type="ECO:0000256" key="6">
    <source>
        <dbReference type="ARBA" id="ARBA00023212"/>
    </source>
</evidence>
<dbReference type="EMBL" id="JAAAIL010000752">
    <property type="protein sequence ID" value="KAG0273395.1"/>
    <property type="molecule type" value="Genomic_DNA"/>
</dbReference>
<dbReference type="GO" id="GO:0051642">
    <property type="term" value="P:centrosome localization"/>
    <property type="evidence" value="ECO:0007669"/>
    <property type="project" value="TreeGrafter"/>
</dbReference>
<feature type="region of interest" description="Disordered" evidence="7">
    <location>
        <begin position="186"/>
        <end position="218"/>
    </location>
</feature>
<feature type="domain" description="NUDE" evidence="8">
    <location>
        <begin position="134"/>
        <end position="293"/>
    </location>
</feature>
<keyword evidence="6" id="KW-0206">Cytoskeleton</keyword>
<evidence type="ECO:0000256" key="4">
    <source>
        <dbReference type="ARBA" id="ARBA00022701"/>
    </source>
</evidence>
<evidence type="ECO:0000313" key="10">
    <source>
        <dbReference type="Proteomes" id="UP001194580"/>
    </source>
</evidence>
<keyword evidence="5" id="KW-0175">Coiled coil</keyword>
<accession>A0AAD4H639</accession>
<evidence type="ECO:0000256" key="3">
    <source>
        <dbReference type="ARBA" id="ARBA00022490"/>
    </source>
</evidence>
<dbReference type="GO" id="GO:0007020">
    <property type="term" value="P:microtubule nucleation"/>
    <property type="evidence" value="ECO:0007669"/>
    <property type="project" value="TreeGrafter"/>
</dbReference>
<dbReference type="PANTHER" id="PTHR10921:SF1">
    <property type="entry name" value="NUCLEAR DISTRIBUTION PROTEIN NUDE HOMOLOG"/>
    <property type="match status" value="1"/>
</dbReference>
<feature type="region of interest" description="Disordered" evidence="7">
    <location>
        <begin position="293"/>
        <end position="344"/>
    </location>
</feature>
<sequence>MTDSFANAADEIEYYKNLARKTEDELHETRSMLEDFQLSSRELEEELEKEIDSTERRYNEIRIRNEAMKQEVEDWKEKYHQAVKESNTNINQLSRQLEVLKQQLADFIKTRRELEQENDQLERTERAATWSMQEITTKYDAAVERMAILENEVSTKASLSEEVQRLKDELRDANVELEIMKANQAGLERSNNSNNSSLYNGSTSSLAEGKTARPSIGSNYEAMPSLRARLANNSTLQRSASRQASSGSSATRAGGVGAGAVPGHNPVQVVQDMVGRVKSLEARLVSCRSLVTPLLQPPPSYSTTPSTGRNSWQGSQLSTSTAGSDNSRHGSPTATSPNALLGGPKVSRRTSLLLQQHLQQHREQREQQKLREQQRIMAMAESAIST</sequence>
<dbReference type="GO" id="GO:0007059">
    <property type="term" value="P:chromosome segregation"/>
    <property type="evidence" value="ECO:0007669"/>
    <property type="project" value="TreeGrafter"/>
</dbReference>
<evidence type="ECO:0000259" key="8">
    <source>
        <dbReference type="Pfam" id="PF04880"/>
    </source>
</evidence>
<name>A0AAD4H639_9FUNG</name>
<organism evidence="9 10">
    <name type="scientific">Linnemannia exigua</name>
    <dbReference type="NCBI Taxonomy" id="604196"/>
    <lineage>
        <taxon>Eukaryota</taxon>
        <taxon>Fungi</taxon>
        <taxon>Fungi incertae sedis</taxon>
        <taxon>Mucoromycota</taxon>
        <taxon>Mortierellomycotina</taxon>
        <taxon>Mortierellomycetes</taxon>
        <taxon>Mortierellales</taxon>
        <taxon>Mortierellaceae</taxon>
        <taxon>Linnemannia</taxon>
    </lineage>
</organism>
<dbReference type="InterPro" id="IPR033494">
    <property type="entry name" value="NUDE"/>
</dbReference>
<dbReference type="GO" id="GO:0005871">
    <property type="term" value="C:kinesin complex"/>
    <property type="evidence" value="ECO:0007669"/>
    <property type="project" value="TreeGrafter"/>
</dbReference>
<feature type="compositionally biased region" description="Polar residues" evidence="7">
    <location>
        <begin position="308"/>
        <end position="338"/>
    </location>
</feature>
<feature type="compositionally biased region" description="Low complexity" evidence="7">
    <location>
        <begin position="238"/>
        <end position="253"/>
    </location>
</feature>
<dbReference type="GO" id="GO:0000776">
    <property type="term" value="C:kinetochore"/>
    <property type="evidence" value="ECO:0007669"/>
    <property type="project" value="TreeGrafter"/>
</dbReference>
<evidence type="ECO:0000256" key="7">
    <source>
        <dbReference type="SAM" id="MobiDB-lite"/>
    </source>
</evidence>
<dbReference type="GO" id="GO:0047496">
    <property type="term" value="P:vesicle transport along microtubule"/>
    <property type="evidence" value="ECO:0007669"/>
    <property type="project" value="TreeGrafter"/>
</dbReference>
<evidence type="ECO:0000313" key="9">
    <source>
        <dbReference type="EMBL" id="KAG0273395.1"/>
    </source>
</evidence>
<gene>
    <name evidence="9" type="primary">NDE1_3</name>
    <name evidence="9" type="ORF">BGZ95_010790</name>
</gene>
<dbReference type="GO" id="GO:0008017">
    <property type="term" value="F:microtubule binding"/>
    <property type="evidence" value="ECO:0007669"/>
    <property type="project" value="InterPro"/>
</dbReference>
<evidence type="ECO:0000256" key="2">
    <source>
        <dbReference type="ARBA" id="ARBA00007429"/>
    </source>
</evidence>
<feature type="compositionally biased region" description="Low complexity" evidence="7">
    <location>
        <begin position="190"/>
        <end position="205"/>
    </location>
</feature>